<dbReference type="NCBIfam" id="NF008185">
    <property type="entry name" value="PRK10936.1"/>
    <property type="match status" value="1"/>
</dbReference>
<keyword evidence="3 4" id="KW-0732">Signal</keyword>
<dbReference type="InterPro" id="IPR025997">
    <property type="entry name" value="SBP_2_dom"/>
</dbReference>
<feature type="signal peptide" evidence="4">
    <location>
        <begin position="1"/>
        <end position="20"/>
    </location>
</feature>
<dbReference type="CDD" id="cd06306">
    <property type="entry name" value="PBP1_TorT-like"/>
    <property type="match status" value="1"/>
</dbReference>
<dbReference type="Gene3D" id="3.40.50.2300">
    <property type="match status" value="2"/>
</dbReference>
<evidence type="ECO:0000313" key="6">
    <source>
        <dbReference type="EMBL" id="VDC33609.1"/>
    </source>
</evidence>
<protein>
    <submittedName>
        <fullName evidence="6">Periplasmic protein TorT</fullName>
    </submittedName>
</protein>
<sequence>MNLRFAAVLLGSAMSFAVPAAAEDWFPVQVTRTTDGGSEPAEFTPVAKAGEPWDICASLPHVKDAYWVAVNYGLVEEARRLGVRLTVYEAGGYTNLNKQISQIEDCVTAGADAVLIGAISGAGLNNLIADISSQGVKVIDFMNGVSSDKVDGRSLVSFDQMGHFAGKYLADKHPAGGEGVKVAWFPGPAGASWVESGNTGFRAAIEGSGIELLDTRYGDTGKEVQLKLVEDALQTYPDLDYIVGTAPTAEAAVQALQARGLQDRVKIISYYSTPEVLSLLGSGAIEAAPTDKPVIQARIALDLAVAALQGDGEAQHLGPVPEVITAETVAGFDASSTVAPGGFSPVFSVEP</sequence>
<feature type="chain" id="PRO_5018201209" evidence="4">
    <location>
        <begin position="21"/>
        <end position="351"/>
    </location>
</feature>
<name>A0A3P5XFK1_9RHOB</name>
<dbReference type="SUPFAM" id="SSF53822">
    <property type="entry name" value="Periplasmic binding protein-like I"/>
    <property type="match status" value="1"/>
</dbReference>
<dbReference type="Proteomes" id="UP000277498">
    <property type="component" value="Unassembled WGS sequence"/>
</dbReference>
<evidence type="ECO:0000256" key="4">
    <source>
        <dbReference type="SAM" id="SignalP"/>
    </source>
</evidence>
<dbReference type="AlphaFoldDB" id="A0A3P5XFK1"/>
<evidence type="ECO:0000256" key="1">
    <source>
        <dbReference type="ARBA" id="ARBA00004196"/>
    </source>
</evidence>
<dbReference type="PANTHER" id="PTHR46847:SF1">
    <property type="entry name" value="D-ALLOSE-BINDING PERIPLASMIC PROTEIN-RELATED"/>
    <property type="match status" value="1"/>
</dbReference>
<dbReference type="OrthoDB" id="9773673at2"/>
<feature type="domain" description="Periplasmic binding protein" evidence="5">
    <location>
        <begin position="58"/>
        <end position="311"/>
    </location>
</feature>
<keyword evidence="7" id="KW-1185">Reference proteome</keyword>
<dbReference type="RefSeq" id="WP_124088600.1">
    <property type="nucleotide sequence ID" value="NZ_UXAW01000119.1"/>
</dbReference>
<evidence type="ECO:0000256" key="3">
    <source>
        <dbReference type="ARBA" id="ARBA00022729"/>
    </source>
</evidence>
<dbReference type="GO" id="GO:0030313">
    <property type="term" value="C:cell envelope"/>
    <property type="evidence" value="ECO:0007669"/>
    <property type="project" value="UniProtKB-SubCell"/>
</dbReference>
<dbReference type="PANTHER" id="PTHR46847">
    <property type="entry name" value="D-ALLOSE-BINDING PERIPLASMIC PROTEIN-RELATED"/>
    <property type="match status" value="1"/>
</dbReference>
<evidence type="ECO:0000313" key="7">
    <source>
        <dbReference type="Proteomes" id="UP000277498"/>
    </source>
</evidence>
<comment type="similarity">
    <text evidence="2">Belongs to the bacterial solute-binding protein 2 family.</text>
</comment>
<proteinExistence type="inferred from homology"/>
<dbReference type="EMBL" id="UXAW01000119">
    <property type="protein sequence ID" value="VDC33609.1"/>
    <property type="molecule type" value="Genomic_DNA"/>
</dbReference>
<organism evidence="6 7">
    <name type="scientific">Pseudogemmobacter humi</name>
    <dbReference type="NCBI Taxonomy" id="2483812"/>
    <lineage>
        <taxon>Bacteria</taxon>
        <taxon>Pseudomonadati</taxon>
        <taxon>Pseudomonadota</taxon>
        <taxon>Alphaproteobacteria</taxon>
        <taxon>Rhodobacterales</taxon>
        <taxon>Paracoccaceae</taxon>
        <taxon>Pseudogemmobacter</taxon>
    </lineage>
</organism>
<comment type="subcellular location">
    <subcellularLocation>
        <location evidence="1">Cell envelope</location>
    </subcellularLocation>
</comment>
<evidence type="ECO:0000259" key="5">
    <source>
        <dbReference type="Pfam" id="PF13407"/>
    </source>
</evidence>
<reference evidence="6 7" key="1">
    <citation type="submission" date="2018-11" db="EMBL/GenBank/DDBJ databases">
        <authorList>
            <person name="Criscuolo A."/>
        </authorList>
    </citation>
    <scope>NUCLEOTIDE SEQUENCE [LARGE SCALE GENOMIC DNA]</scope>
    <source>
        <strain evidence="6">ACIP111625</strain>
    </source>
</reference>
<dbReference type="GO" id="GO:0030246">
    <property type="term" value="F:carbohydrate binding"/>
    <property type="evidence" value="ECO:0007669"/>
    <property type="project" value="UniProtKB-ARBA"/>
</dbReference>
<dbReference type="InterPro" id="IPR028082">
    <property type="entry name" value="Peripla_BP_I"/>
</dbReference>
<gene>
    <name evidence="6" type="primary">torT_2</name>
    <name evidence="6" type="ORF">XINFAN_03922</name>
</gene>
<dbReference type="Pfam" id="PF13407">
    <property type="entry name" value="Peripla_BP_4"/>
    <property type="match status" value="1"/>
</dbReference>
<evidence type="ECO:0000256" key="2">
    <source>
        <dbReference type="ARBA" id="ARBA00007639"/>
    </source>
</evidence>
<accession>A0A3P5XFK1</accession>